<evidence type="ECO:0000313" key="5">
    <source>
        <dbReference type="Proteomes" id="UP000289805"/>
    </source>
</evidence>
<reference evidence="5 6" key="1">
    <citation type="submission" date="2019-01" db="EMBL/GenBank/DDBJ databases">
        <title>Oerskovia turbata Genome sequencing and assembly.</title>
        <authorList>
            <person name="Dou T."/>
        </authorList>
    </citation>
    <scope>NUCLEOTIDE SEQUENCE [LARGE SCALE GENOMIC DNA]</scope>
    <source>
        <strain evidence="4 5">JCM12123</strain>
        <strain evidence="3 6">JCM3160</strain>
    </source>
</reference>
<proteinExistence type="predicted"/>
<evidence type="ECO:0000313" key="6">
    <source>
        <dbReference type="Proteomes" id="UP000290517"/>
    </source>
</evidence>
<dbReference type="Proteomes" id="UP000289805">
    <property type="component" value="Unassembled WGS sequence"/>
</dbReference>
<name>A0A4Q1KUX4_9CELL</name>
<dbReference type="Proteomes" id="UP000290517">
    <property type="component" value="Unassembled WGS sequence"/>
</dbReference>
<evidence type="ECO:0000259" key="2">
    <source>
        <dbReference type="Pfam" id="PF13338"/>
    </source>
</evidence>
<dbReference type="InterPro" id="IPR025159">
    <property type="entry name" value="AbiEi_N"/>
</dbReference>
<protein>
    <recommendedName>
        <fullName evidence="2">AbiEi antitoxin N-terminal domain-containing protein</fullName>
    </recommendedName>
</protein>
<accession>A0A4Q1KUX4</accession>
<dbReference type="OrthoDB" id="3192636at2"/>
<evidence type="ECO:0000256" key="1">
    <source>
        <dbReference type="SAM" id="MobiDB-lite"/>
    </source>
</evidence>
<keyword evidence="6" id="KW-1185">Reference proteome</keyword>
<evidence type="ECO:0000313" key="4">
    <source>
        <dbReference type="EMBL" id="RXR33917.1"/>
    </source>
</evidence>
<feature type="compositionally biased region" description="Polar residues" evidence="1">
    <location>
        <begin position="165"/>
        <end position="174"/>
    </location>
</feature>
<sequence length="188" mass="21156">MPSTRDRLLEEAFDRHGFIRRADALREGHSPHALKQLVARGYLEKVAHGVYRVNVVPVSEYDDLHLAVLWTGVDEAALSHETALALYGLGDVNPDRIHVTVPRRHRIRRAGADGIEVHHQDLDPRHIGWFEQIPTVKPATAVVQCIETGTPTYLLRQALTTARETGRITASESADLQRKLTNRDTPER</sequence>
<comment type="caution">
    <text evidence="4">The sequence shown here is derived from an EMBL/GenBank/DDBJ whole genome shotgun (WGS) entry which is preliminary data.</text>
</comment>
<feature type="compositionally biased region" description="Basic and acidic residues" evidence="1">
    <location>
        <begin position="175"/>
        <end position="188"/>
    </location>
</feature>
<evidence type="ECO:0000313" key="3">
    <source>
        <dbReference type="EMBL" id="RXR25442.1"/>
    </source>
</evidence>
<dbReference type="Pfam" id="PF13338">
    <property type="entry name" value="AbiEi_4"/>
    <property type="match status" value="1"/>
</dbReference>
<organism evidence="4 5">
    <name type="scientific">Oerskovia turbata</name>
    <dbReference type="NCBI Taxonomy" id="1713"/>
    <lineage>
        <taxon>Bacteria</taxon>
        <taxon>Bacillati</taxon>
        <taxon>Actinomycetota</taxon>
        <taxon>Actinomycetes</taxon>
        <taxon>Micrococcales</taxon>
        <taxon>Cellulomonadaceae</taxon>
        <taxon>Oerskovia</taxon>
    </lineage>
</organism>
<feature type="domain" description="AbiEi antitoxin N-terminal" evidence="2">
    <location>
        <begin position="7"/>
        <end position="53"/>
    </location>
</feature>
<feature type="region of interest" description="Disordered" evidence="1">
    <location>
        <begin position="165"/>
        <end position="188"/>
    </location>
</feature>
<gene>
    <name evidence="3" type="ORF">EQW73_11455</name>
    <name evidence="4" type="ORF">EQW78_09860</name>
</gene>
<dbReference type="AlphaFoldDB" id="A0A4Q1KUX4"/>
<dbReference type="RefSeq" id="WP_030150376.1">
    <property type="nucleotide sequence ID" value="NZ_JOFV01000003.1"/>
</dbReference>
<dbReference type="EMBL" id="SDJQ01000012">
    <property type="protein sequence ID" value="RXR33917.1"/>
    <property type="molecule type" value="Genomic_DNA"/>
</dbReference>
<dbReference type="EMBL" id="SDJR01000006">
    <property type="protein sequence ID" value="RXR25442.1"/>
    <property type="molecule type" value="Genomic_DNA"/>
</dbReference>